<dbReference type="InterPro" id="IPR052177">
    <property type="entry name" value="Divisome_Glycosyl_Hydrolase"/>
</dbReference>
<evidence type="ECO:0000313" key="4">
    <source>
        <dbReference type="EMBL" id="MFD0960439.1"/>
    </source>
</evidence>
<comment type="caution">
    <text evidence="4">The sequence shown here is derived from an EMBL/GenBank/DDBJ whole genome shotgun (WGS) entry which is preliminary data.</text>
</comment>
<dbReference type="SUPFAM" id="SSF51445">
    <property type="entry name" value="(Trans)glycosidases"/>
    <property type="match status" value="1"/>
</dbReference>
<dbReference type="PANTHER" id="PTHR43405:SF1">
    <property type="entry name" value="GLYCOSYL HYDROLASE DIGH"/>
    <property type="match status" value="1"/>
</dbReference>
<proteinExistence type="predicted"/>
<feature type="chain" id="PRO_5046047020" evidence="2">
    <location>
        <begin position="22"/>
        <end position="897"/>
    </location>
</feature>
<accession>A0ABW3HSS4</accession>
<evidence type="ECO:0000256" key="1">
    <source>
        <dbReference type="ARBA" id="ARBA00022729"/>
    </source>
</evidence>
<organism evidence="4 5">
    <name type="scientific">Paenibacillus chungangensis</name>
    <dbReference type="NCBI Taxonomy" id="696535"/>
    <lineage>
        <taxon>Bacteria</taxon>
        <taxon>Bacillati</taxon>
        <taxon>Bacillota</taxon>
        <taxon>Bacilli</taxon>
        <taxon>Bacillales</taxon>
        <taxon>Paenibacillaceae</taxon>
        <taxon>Paenibacillus</taxon>
    </lineage>
</organism>
<protein>
    <submittedName>
        <fullName evidence="4">Family 10 glycosylhydrolase</fullName>
    </submittedName>
</protein>
<dbReference type="Gene3D" id="2.60.40.10">
    <property type="entry name" value="Immunoglobulins"/>
    <property type="match status" value="1"/>
</dbReference>
<gene>
    <name evidence="4" type="ORF">ACFQ2I_13685</name>
</gene>
<dbReference type="RefSeq" id="WP_377564937.1">
    <property type="nucleotide sequence ID" value="NZ_JBHTJZ010000021.1"/>
</dbReference>
<dbReference type="PANTHER" id="PTHR43405">
    <property type="entry name" value="GLYCOSYL HYDROLASE DIGH"/>
    <property type="match status" value="1"/>
</dbReference>
<sequence length="897" mass="99238">MALICSLVLALWPSSAIQVSAQNGEAGTGGSASSGSTTESNDNLAAAAEDLIEVEAEPTDITIELNGPRHAIAYVDQDLSGKSDYVALISHLYGNSYTVPKYYVAVVMDHQNKVVQVVNPSVNGLPPAWEPAPVDVVIPEGGFLLLAHDDSYASKGFKKYLAENFQLGDVIKLRKNGDVVPLAEIISSGPRPSVKVDQQSMFTVNEQNFTLSGGVTHMQPGDTLTVYGVPVTLGESGLFEAALTLQEGVNYVDTVLTRDGEELARTSTVVYYKPGPIVTDEEVLMWVEQGPNAKKFQSSEDVYNMLVKAADAGITGILLDVKGYEGFVSYKKNDLTGRPYVSEMTDPNRVGVNPELDLLEEFVKHSRALGLTIHAAVNVFAEGSMHENAVLDAYPEWEEKVYRPEDGGQIVPIRQSAAANKIVAFVNPANEDVRDYQLATFEEIIKNYDVDGINLDRGRYDNYFADFSEETRGQFEAYLEERGKELEAWPDDVYKLVYDSEGRATRVEGQYYLDWWAFRSGVIKSFTDEVRQLADEYSEEKGKPIQVSAYVGSWYDSLYMNGINWASPDFRYDQRLGFTEDRIYTDDYYNTGYIGNLDFLMIGTYQSTESEIEHYMTLGNILTRGEVPLYASIALSNVREPELQRTVFQAAKQKTDGMMLFDYSLVNFDTVKAALNDEEYVKSYQLGISMPGQPDGFLEGDFLNMNRNEGNINVFSNEFGLSTDTSKWGVEIAVAGTGEVVHTANKEQAMNWNWANVDPNDSDIPDGGFVISAADPSGMREKRQLVAGLYAMGDEVRASLLEGFRAYDGITVDHHQLQLQGTVTVLGFGEYVEVKINGKKAKLNGNRANPRAGQTDPSEPIHFADKVKLDQGENAIVIEIYVDGMKTNEKTILVTCN</sequence>
<reference evidence="5" key="1">
    <citation type="journal article" date="2019" name="Int. J. Syst. Evol. Microbiol.">
        <title>The Global Catalogue of Microorganisms (GCM) 10K type strain sequencing project: providing services to taxonomists for standard genome sequencing and annotation.</title>
        <authorList>
            <consortium name="The Broad Institute Genomics Platform"/>
            <consortium name="The Broad Institute Genome Sequencing Center for Infectious Disease"/>
            <person name="Wu L."/>
            <person name="Ma J."/>
        </authorList>
    </citation>
    <scope>NUCLEOTIDE SEQUENCE [LARGE SCALE GENOMIC DNA]</scope>
    <source>
        <strain evidence="5">CCUG 59129</strain>
    </source>
</reference>
<feature type="domain" description="Glycosyl hydrolase-like 10" evidence="3">
    <location>
        <begin position="349"/>
        <end position="530"/>
    </location>
</feature>
<dbReference type="EMBL" id="JBHTJZ010000021">
    <property type="protein sequence ID" value="MFD0960439.1"/>
    <property type="molecule type" value="Genomic_DNA"/>
</dbReference>
<dbReference type="Gene3D" id="3.20.20.80">
    <property type="entry name" value="Glycosidases"/>
    <property type="match status" value="1"/>
</dbReference>
<keyword evidence="1 2" id="KW-0732">Signal</keyword>
<dbReference type="Pfam" id="PF02638">
    <property type="entry name" value="GHL10"/>
    <property type="match status" value="1"/>
</dbReference>
<evidence type="ECO:0000259" key="3">
    <source>
        <dbReference type="Pfam" id="PF02638"/>
    </source>
</evidence>
<evidence type="ECO:0000313" key="5">
    <source>
        <dbReference type="Proteomes" id="UP001596989"/>
    </source>
</evidence>
<feature type="signal peptide" evidence="2">
    <location>
        <begin position="1"/>
        <end position="21"/>
    </location>
</feature>
<dbReference type="InterPro" id="IPR013783">
    <property type="entry name" value="Ig-like_fold"/>
</dbReference>
<name>A0ABW3HSS4_9BACL</name>
<dbReference type="Proteomes" id="UP001596989">
    <property type="component" value="Unassembled WGS sequence"/>
</dbReference>
<keyword evidence="5" id="KW-1185">Reference proteome</keyword>
<dbReference type="InterPro" id="IPR017853">
    <property type="entry name" value="GH"/>
</dbReference>
<evidence type="ECO:0000256" key="2">
    <source>
        <dbReference type="SAM" id="SignalP"/>
    </source>
</evidence>
<dbReference type="InterPro" id="IPR003790">
    <property type="entry name" value="GHL10"/>
</dbReference>